<evidence type="ECO:0000313" key="1">
    <source>
        <dbReference type="EMBL" id="MCD1653171.1"/>
    </source>
</evidence>
<dbReference type="AlphaFoldDB" id="A0AAE3JHN7"/>
<sequence>MKKVTGFKPMDEAAKKRIEALANLPDSEVDTSDIPEWTKDDFARAIPFHSLYKPRKEQITARIDADVIAWLKSFGKGYQTLMNELLRKEMMESQGKPGKNVLSTKG</sequence>
<reference evidence="1" key="1">
    <citation type="submission" date="2021-08" db="EMBL/GenBank/DDBJ databases">
        <title>Comparative analyses of Brucepasteria parasyntrophica and Teretinema zuelzerae.</title>
        <authorList>
            <person name="Song Y."/>
            <person name="Brune A."/>
        </authorList>
    </citation>
    <scope>NUCLEOTIDE SEQUENCE</scope>
    <source>
        <strain evidence="1">DSM 1903</strain>
    </source>
</reference>
<dbReference type="Proteomes" id="UP001198163">
    <property type="component" value="Unassembled WGS sequence"/>
</dbReference>
<name>A0AAE3JHN7_9SPIR</name>
<keyword evidence="2" id="KW-1185">Reference proteome</keyword>
<proteinExistence type="predicted"/>
<comment type="caution">
    <text evidence="1">The sequence shown here is derived from an EMBL/GenBank/DDBJ whole genome shotgun (WGS) entry which is preliminary data.</text>
</comment>
<gene>
    <name evidence="1" type="ORF">K7J14_00405</name>
</gene>
<dbReference type="Pfam" id="PF14384">
    <property type="entry name" value="BrnA_antitoxin"/>
    <property type="match status" value="1"/>
</dbReference>
<dbReference type="EMBL" id="JAINWA010000001">
    <property type="protein sequence ID" value="MCD1653171.1"/>
    <property type="molecule type" value="Genomic_DNA"/>
</dbReference>
<dbReference type="RefSeq" id="WP_230752071.1">
    <property type="nucleotide sequence ID" value="NZ_JAINWA010000001.1"/>
</dbReference>
<accession>A0AAE3JHN7</accession>
<dbReference type="InterPro" id="IPR025528">
    <property type="entry name" value="BrnA_antitoxin"/>
</dbReference>
<evidence type="ECO:0000313" key="2">
    <source>
        <dbReference type="Proteomes" id="UP001198163"/>
    </source>
</evidence>
<organism evidence="1 2">
    <name type="scientific">Teretinema zuelzerae</name>
    <dbReference type="NCBI Taxonomy" id="156"/>
    <lineage>
        <taxon>Bacteria</taxon>
        <taxon>Pseudomonadati</taxon>
        <taxon>Spirochaetota</taxon>
        <taxon>Spirochaetia</taxon>
        <taxon>Spirochaetales</taxon>
        <taxon>Treponemataceae</taxon>
        <taxon>Teretinema</taxon>
    </lineage>
</organism>
<protein>
    <submittedName>
        <fullName evidence="1">BrnA antitoxin family protein</fullName>
    </submittedName>
</protein>